<evidence type="ECO:0000256" key="15">
    <source>
        <dbReference type="ARBA" id="ARBA00043176"/>
    </source>
</evidence>
<dbReference type="Pfam" id="PF08543">
    <property type="entry name" value="Phos_pyr_kin"/>
    <property type="match status" value="1"/>
</dbReference>
<evidence type="ECO:0000256" key="9">
    <source>
        <dbReference type="ARBA" id="ARBA00022741"/>
    </source>
</evidence>
<dbReference type="InterPro" id="IPR029056">
    <property type="entry name" value="Ribokinase-like"/>
</dbReference>
<gene>
    <name evidence="17" type="primary">thiD</name>
    <name evidence="17" type="ORF">H8699_08735</name>
</gene>
<name>A0A926CZC0_9FIRM</name>
<evidence type="ECO:0000256" key="10">
    <source>
        <dbReference type="ARBA" id="ARBA00022777"/>
    </source>
</evidence>
<evidence type="ECO:0000256" key="5">
    <source>
        <dbReference type="ARBA" id="ARBA00012135"/>
    </source>
</evidence>
<dbReference type="Proteomes" id="UP000654279">
    <property type="component" value="Unassembled WGS sequence"/>
</dbReference>
<dbReference type="GO" id="GO:0008902">
    <property type="term" value="F:hydroxymethylpyrimidine kinase activity"/>
    <property type="evidence" value="ECO:0007669"/>
    <property type="project" value="UniProtKB-EC"/>
</dbReference>
<feature type="domain" description="Pyridoxamine kinase/Phosphomethylpyrimidine kinase" evidence="16">
    <location>
        <begin position="11"/>
        <end position="252"/>
    </location>
</feature>
<evidence type="ECO:0000256" key="13">
    <source>
        <dbReference type="ARBA" id="ARBA00037917"/>
    </source>
</evidence>
<evidence type="ECO:0000256" key="8">
    <source>
        <dbReference type="ARBA" id="ARBA00022679"/>
    </source>
</evidence>
<keyword evidence="10 17" id="KW-0418">Kinase</keyword>
<dbReference type="Gene3D" id="3.40.1190.20">
    <property type="match status" value="1"/>
</dbReference>
<evidence type="ECO:0000313" key="18">
    <source>
        <dbReference type="Proteomes" id="UP000654279"/>
    </source>
</evidence>
<comment type="pathway">
    <text evidence="3">Cofactor biosynthesis; thiamine diphosphate biosynthesis; 4-amino-2-methyl-5-diphosphomethylpyrimidine from 5-amino-1-(5-phospho-D-ribosyl)imidazole: step 3/3.</text>
</comment>
<dbReference type="EC" id="2.7.1.49" evidence="5"/>
<keyword evidence="18" id="KW-1185">Reference proteome</keyword>
<evidence type="ECO:0000256" key="11">
    <source>
        <dbReference type="ARBA" id="ARBA00022840"/>
    </source>
</evidence>
<dbReference type="GO" id="GO:0009228">
    <property type="term" value="P:thiamine biosynthetic process"/>
    <property type="evidence" value="ECO:0007669"/>
    <property type="project" value="UniProtKB-KW"/>
</dbReference>
<dbReference type="SUPFAM" id="SSF53613">
    <property type="entry name" value="Ribokinase-like"/>
    <property type="match status" value="1"/>
</dbReference>
<dbReference type="PANTHER" id="PTHR20858:SF17">
    <property type="entry name" value="HYDROXYMETHYLPYRIMIDINE_PHOSPHOMETHYLPYRIMIDINE KINASE THI20-RELATED"/>
    <property type="match status" value="1"/>
</dbReference>
<dbReference type="EC" id="2.7.4.7" evidence="6"/>
<evidence type="ECO:0000256" key="6">
    <source>
        <dbReference type="ARBA" id="ARBA00012963"/>
    </source>
</evidence>
<protein>
    <recommendedName>
        <fullName evidence="7">Hydroxymethylpyrimidine/phosphomethylpyrimidine kinase</fullName>
        <ecNumber evidence="5">2.7.1.49</ecNumber>
        <ecNumber evidence="6">2.7.4.7</ecNumber>
    </recommendedName>
    <alternativeName>
        <fullName evidence="14">Hydroxymethylpyrimidine kinase</fullName>
    </alternativeName>
    <alternativeName>
        <fullName evidence="15">Hydroxymethylpyrimidine phosphate kinase</fullName>
    </alternativeName>
</protein>
<dbReference type="GO" id="GO:0008972">
    <property type="term" value="F:phosphomethylpyrimidine kinase activity"/>
    <property type="evidence" value="ECO:0007669"/>
    <property type="project" value="UniProtKB-EC"/>
</dbReference>
<dbReference type="NCBIfam" id="TIGR00097">
    <property type="entry name" value="HMP-P_kinase"/>
    <property type="match status" value="1"/>
</dbReference>
<dbReference type="InterPro" id="IPR013749">
    <property type="entry name" value="PM/HMP-P_kinase-1"/>
</dbReference>
<evidence type="ECO:0000256" key="7">
    <source>
        <dbReference type="ARBA" id="ARBA00019161"/>
    </source>
</evidence>
<evidence type="ECO:0000259" key="16">
    <source>
        <dbReference type="Pfam" id="PF08543"/>
    </source>
</evidence>
<comment type="pathway">
    <text evidence="13">Cofactor biosynthesis; thiamine diphosphate biosynthesis; 4-amino-2-methyl-5-diphosphomethylpyrimidine from 5-amino-1-(5-phospho-D-ribosyl)imidazole: step 2/3.</text>
</comment>
<keyword evidence="12" id="KW-0784">Thiamine biosynthesis</keyword>
<organism evidence="17 18">
    <name type="scientific">Luoshenia tenuis</name>
    <dbReference type="NCBI Taxonomy" id="2763654"/>
    <lineage>
        <taxon>Bacteria</taxon>
        <taxon>Bacillati</taxon>
        <taxon>Bacillota</taxon>
        <taxon>Clostridia</taxon>
        <taxon>Christensenellales</taxon>
        <taxon>Christensenellaceae</taxon>
        <taxon>Luoshenia</taxon>
    </lineage>
</organism>
<comment type="catalytic activity">
    <reaction evidence="2">
        <text>4-amino-2-methyl-5-(phosphooxymethyl)pyrimidine + ATP = 4-amino-2-methyl-5-(diphosphooxymethyl)pyrimidine + ADP</text>
        <dbReference type="Rhea" id="RHEA:19893"/>
        <dbReference type="ChEBI" id="CHEBI:30616"/>
        <dbReference type="ChEBI" id="CHEBI:57841"/>
        <dbReference type="ChEBI" id="CHEBI:58354"/>
        <dbReference type="ChEBI" id="CHEBI:456216"/>
        <dbReference type="EC" id="2.7.4.7"/>
    </reaction>
</comment>
<sequence>MVTALSIAGSDCSGGAGIQADLKTFAALGVYGMSAITTVVAENTQAVFCRQDIAPDVLAAQIEAVLGDIPPDAVKIGLLPSAAAVRTVAAALKGTALPVVLDPVMVASAGQTLHGADMLEALKAELLPLVTLITPNLAEAAALSGLPVENHLQRQAAALKLKDLGPRVVLLKGGHLDGAAEDLYYDGEGFCAFTSPRIDTKNTHGTGCTLSSAIAAYLARGYALAQAVEKAKAYITGAIANGLALGRGAGPLGHFYLQDGKQEEGS</sequence>
<comment type="similarity">
    <text evidence="4">Belongs to the ThiD family.</text>
</comment>
<dbReference type="PANTHER" id="PTHR20858">
    <property type="entry name" value="PHOSPHOMETHYLPYRIMIDINE KINASE"/>
    <property type="match status" value="1"/>
</dbReference>
<keyword evidence="9" id="KW-0547">Nucleotide-binding</keyword>
<dbReference type="GO" id="GO:0005829">
    <property type="term" value="C:cytosol"/>
    <property type="evidence" value="ECO:0007669"/>
    <property type="project" value="TreeGrafter"/>
</dbReference>
<dbReference type="FunFam" id="3.40.1190.20:FF:000003">
    <property type="entry name" value="Phosphomethylpyrimidine kinase ThiD"/>
    <property type="match status" value="1"/>
</dbReference>
<evidence type="ECO:0000256" key="14">
    <source>
        <dbReference type="ARBA" id="ARBA00042102"/>
    </source>
</evidence>
<dbReference type="AlphaFoldDB" id="A0A926CZC0"/>
<evidence type="ECO:0000256" key="12">
    <source>
        <dbReference type="ARBA" id="ARBA00022977"/>
    </source>
</evidence>
<evidence type="ECO:0000256" key="1">
    <source>
        <dbReference type="ARBA" id="ARBA00000151"/>
    </source>
</evidence>
<dbReference type="InterPro" id="IPR004399">
    <property type="entry name" value="HMP/HMP-P_kinase_dom"/>
</dbReference>
<reference evidence="17" key="1">
    <citation type="submission" date="2020-08" db="EMBL/GenBank/DDBJ databases">
        <title>Genome public.</title>
        <authorList>
            <person name="Liu C."/>
            <person name="Sun Q."/>
        </authorList>
    </citation>
    <scope>NUCLEOTIDE SEQUENCE</scope>
    <source>
        <strain evidence="17">NSJ-44</strain>
    </source>
</reference>
<dbReference type="RefSeq" id="WP_407943998.1">
    <property type="nucleotide sequence ID" value="NZ_JACRSO010000003.1"/>
</dbReference>
<accession>A0A926CZC0</accession>
<evidence type="ECO:0000256" key="3">
    <source>
        <dbReference type="ARBA" id="ARBA00004769"/>
    </source>
</evidence>
<proteinExistence type="inferred from homology"/>
<keyword evidence="11" id="KW-0067">ATP-binding</keyword>
<evidence type="ECO:0000256" key="2">
    <source>
        <dbReference type="ARBA" id="ARBA00000565"/>
    </source>
</evidence>
<dbReference type="EMBL" id="JACRSO010000003">
    <property type="protein sequence ID" value="MBC8529510.1"/>
    <property type="molecule type" value="Genomic_DNA"/>
</dbReference>
<comment type="caution">
    <text evidence="17">The sequence shown here is derived from an EMBL/GenBank/DDBJ whole genome shotgun (WGS) entry which is preliminary data.</text>
</comment>
<dbReference type="CDD" id="cd01169">
    <property type="entry name" value="HMPP_kinase"/>
    <property type="match status" value="1"/>
</dbReference>
<comment type="catalytic activity">
    <reaction evidence="1">
        <text>4-amino-5-hydroxymethyl-2-methylpyrimidine + ATP = 4-amino-2-methyl-5-(phosphooxymethyl)pyrimidine + ADP + H(+)</text>
        <dbReference type="Rhea" id="RHEA:23096"/>
        <dbReference type="ChEBI" id="CHEBI:15378"/>
        <dbReference type="ChEBI" id="CHEBI:16892"/>
        <dbReference type="ChEBI" id="CHEBI:30616"/>
        <dbReference type="ChEBI" id="CHEBI:58354"/>
        <dbReference type="ChEBI" id="CHEBI:456216"/>
        <dbReference type="EC" id="2.7.1.49"/>
    </reaction>
</comment>
<keyword evidence="8 17" id="KW-0808">Transferase</keyword>
<evidence type="ECO:0000313" key="17">
    <source>
        <dbReference type="EMBL" id="MBC8529510.1"/>
    </source>
</evidence>
<evidence type="ECO:0000256" key="4">
    <source>
        <dbReference type="ARBA" id="ARBA00009879"/>
    </source>
</evidence>
<dbReference type="GO" id="GO:0005524">
    <property type="term" value="F:ATP binding"/>
    <property type="evidence" value="ECO:0007669"/>
    <property type="project" value="UniProtKB-KW"/>
</dbReference>